<dbReference type="AlphaFoldDB" id="A0A9P3G5X0"/>
<comment type="caution">
    <text evidence="4">The sequence shown here is derived from an EMBL/GenBank/DDBJ whole genome shotgun (WGS) entry which is preliminary data.</text>
</comment>
<dbReference type="PANTHER" id="PTHR40124">
    <property type="match status" value="1"/>
</dbReference>
<dbReference type="EMBL" id="BPQB01000008">
    <property type="protein sequence ID" value="GJE88084.1"/>
    <property type="molecule type" value="Genomic_DNA"/>
</dbReference>
<evidence type="ECO:0000259" key="3">
    <source>
        <dbReference type="Pfam" id="PF21294"/>
    </source>
</evidence>
<evidence type="ECO:0000256" key="2">
    <source>
        <dbReference type="SAM" id="SignalP"/>
    </source>
</evidence>
<feature type="compositionally biased region" description="Low complexity" evidence="1">
    <location>
        <begin position="45"/>
        <end position="80"/>
    </location>
</feature>
<feature type="region of interest" description="Disordered" evidence="1">
    <location>
        <begin position="23"/>
        <end position="80"/>
    </location>
</feature>
<keyword evidence="5" id="KW-1185">Reference proteome</keyword>
<dbReference type="InterPro" id="IPR048958">
    <property type="entry name" value="Polysacc_lyase_14"/>
</dbReference>
<proteinExistence type="predicted"/>
<sequence length="369" mass="39635">MFVYKSLVALLALAASISAHPSAESIHRRHHRIRDLSRRTCHPRAATSATSASSAAPHTSSTEDATSTSSVHQASSTHSSAAAVQTSNALSIHTNLAALAPIANILESWSTAPEAPAALPLEDSTFRPHNAISALQHPYVPAPDGPISMKATYPQGSWNFENRPLGGFSFYGPGPNDVDLTTAKEVTFGYTIYYEDGFEFNLGGKLPGIYGGDSDEVALSCSGGKRDNRCFSARLMWRQNGAGEMYTYLPQAYSANDAVCDVPPFSTCNDVYGASVGRGSFKFAAGKATSVSMRVRLNDVNQQNGELELWADGQSVINVGGLVLRDSDAGRIRGMMMQTFFGGSTQNYASPKDQHVYFRDFTIAITEKL</sequence>
<gene>
    <name evidence="4" type="ORF">PsYK624_041670</name>
</gene>
<dbReference type="Proteomes" id="UP000703269">
    <property type="component" value="Unassembled WGS sequence"/>
</dbReference>
<feature type="signal peptide" evidence="2">
    <location>
        <begin position="1"/>
        <end position="19"/>
    </location>
</feature>
<keyword evidence="2" id="KW-0732">Signal</keyword>
<feature type="domain" description="Polysaccharide lyase 14" evidence="3">
    <location>
        <begin position="147"/>
        <end position="361"/>
    </location>
</feature>
<feature type="chain" id="PRO_5040420564" description="Polysaccharide lyase 14 domain-containing protein" evidence="2">
    <location>
        <begin position="20"/>
        <end position="369"/>
    </location>
</feature>
<dbReference type="Gene3D" id="2.60.120.200">
    <property type="match status" value="1"/>
</dbReference>
<organism evidence="4 5">
    <name type="scientific">Phanerochaete sordida</name>
    <dbReference type="NCBI Taxonomy" id="48140"/>
    <lineage>
        <taxon>Eukaryota</taxon>
        <taxon>Fungi</taxon>
        <taxon>Dikarya</taxon>
        <taxon>Basidiomycota</taxon>
        <taxon>Agaricomycotina</taxon>
        <taxon>Agaricomycetes</taxon>
        <taxon>Polyporales</taxon>
        <taxon>Phanerochaetaceae</taxon>
        <taxon>Phanerochaete</taxon>
    </lineage>
</organism>
<evidence type="ECO:0000256" key="1">
    <source>
        <dbReference type="SAM" id="MobiDB-lite"/>
    </source>
</evidence>
<dbReference type="PANTHER" id="PTHR40124:SF1">
    <property type="entry name" value="DISAGGREGATASE RELATED REPEAT PROTEIN"/>
    <property type="match status" value="1"/>
</dbReference>
<accession>A0A9P3G5X0</accession>
<protein>
    <recommendedName>
        <fullName evidence="3">Polysaccharide lyase 14 domain-containing protein</fullName>
    </recommendedName>
</protein>
<evidence type="ECO:0000313" key="4">
    <source>
        <dbReference type="EMBL" id="GJE88084.1"/>
    </source>
</evidence>
<evidence type="ECO:0000313" key="5">
    <source>
        <dbReference type="Proteomes" id="UP000703269"/>
    </source>
</evidence>
<name>A0A9P3G5X0_9APHY</name>
<dbReference type="Pfam" id="PF21294">
    <property type="entry name" value="Polysacc_lyase_14"/>
    <property type="match status" value="1"/>
</dbReference>
<reference evidence="4 5" key="1">
    <citation type="submission" date="2021-08" db="EMBL/GenBank/DDBJ databases">
        <title>Draft Genome Sequence of Phanerochaete sordida strain YK-624.</title>
        <authorList>
            <person name="Mori T."/>
            <person name="Dohra H."/>
            <person name="Suzuki T."/>
            <person name="Kawagishi H."/>
            <person name="Hirai H."/>
        </authorList>
    </citation>
    <scope>NUCLEOTIDE SEQUENCE [LARGE SCALE GENOMIC DNA]</scope>
    <source>
        <strain evidence="4 5">YK-624</strain>
    </source>
</reference>
<dbReference type="OrthoDB" id="3337916at2759"/>